<proteinExistence type="predicted"/>
<sequence>MKDWIAVFAVALVMIVGAAAGLSGTLAFLLTFVIAWYLLTAREHGFANARRALGINFAPPLWTAANWRQLTALFDDDRKLIKSTAVALVTLSAALILSRSFAYAIAAIFAVLYASDIWRGGPPPRYARVPDAGATTSEQPASPTRAQPDAGSGPGSGSGSGSAPSSTAGGGTSAGKRAAYRPLKRQKLRRPPLRPRRFGAAARDTSKRRGRKPAKPSAWMLHPLPSRKPDTPMIALKPRKLVRPRLGQRRRLLLKPPTQLKPTVRRPASSK</sequence>
<protein>
    <submittedName>
        <fullName evidence="3">Uncharacterized protein</fullName>
    </submittedName>
</protein>
<evidence type="ECO:0000313" key="4">
    <source>
        <dbReference type="Proteomes" id="UP000248148"/>
    </source>
</evidence>
<feature type="compositionally biased region" description="Polar residues" evidence="1">
    <location>
        <begin position="134"/>
        <end position="145"/>
    </location>
</feature>
<accession>A0A318TSK7</accession>
<keyword evidence="2" id="KW-0472">Membrane</keyword>
<keyword evidence="2" id="KW-1133">Transmembrane helix</keyword>
<dbReference type="Proteomes" id="UP000248148">
    <property type="component" value="Unassembled WGS sequence"/>
</dbReference>
<dbReference type="AlphaFoldDB" id="A0A318TSK7"/>
<dbReference type="EMBL" id="QJTI01000002">
    <property type="protein sequence ID" value="PYF04825.1"/>
    <property type="molecule type" value="Genomic_DNA"/>
</dbReference>
<keyword evidence="2" id="KW-0812">Transmembrane</keyword>
<evidence type="ECO:0000256" key="1">
    <source>
        <dbReference type="SAM" id="MobiDB-lite"/>
    </source>
</evidence>
<feature type="transmembrane region" description="Helical" evidence="2">
    <location>
        <begin position="6"/>
        <end position="39"/>
    </location>
</feature>
<gene>
    <name evidence="3" type="ORF">BJ122_10250</name>
</gene>
<evidence type="ECO:0000256" key="2">
    <source>
        <dbReference type="SAM" id="Phobius"/>
    </source>
</evidence>
<dbReference type="OrthoDB" id="8141201at2"/>
<feature type="transmembrane region" description="Helical" evidence="2">
    <location>
        <begin position="86"/>
        <end position="114"/>
    </location>
</feature>
<feature type="compositionally biased region" description="Basic residues" evidence="1">
    <location>
        <begin position="178"/>
        <end position="197"/>
    </location>
</feature>
<dbReference type="RefSeq" id="WP_110779491.1">
    <property type="nucleotide sequence ID" value="NZ_QJTI01000002.1"/>
</dbReference>
<evidence type="ECO:0000313" key="3">
    <source>
        <dbReference type="EMBL" id="PYF04825.1"/>
    </source>
</evidence>
<comment type="caution">
    <text evidence="3">The sequence shown here is derived from an EMBL/GenBank/DDBJ whole genome shotgun (WGS) entry which is preliminary data.</text>
</comment>
<keyword evidence="4" id="KW-1185">Reference proteome</keyword>
<reference evidence="3 4" key="1">
    <citation type="submission" date="2018-06" db="EMBL/GenBank/DDBJ databases">
        <title>Genomic Encyclopedia of Archaeal and Bacterial Type Strains, Phase II (KMG-II): from individual species to whole genera.</title>
        <authorList>
            <person name="Goeker M."/>
        </authorList>
    </citation>
    <scope>NUCLEOTIDE SEQUENCE [LARGE SCALE GENOMIC DNA]</scope>
    <source>
        <strain evidence="3 4">JCM 11668</strain>
    </source>
</reference>
<feature type="region of interest" description="Disordered" evidence="1">
    <location>
        <begin position="128"/>
        <end position="232"/>
    </location>
</feature>
<organism evidence="3 4">
    <name type="scientific">Rhodopseudomonas faecalis</name>
    <dbReference type="NCBI Taxonomy" id="99655"/>
    <lineage>
        <taxon>Bacteria</taxon>
        <taxon>Pseudomonadati</taxon>
        <taxon>Pseudomonadota</taxon>
        <taxon>Alphaproteobacteria</taxon>
        <taxon>Hyphomicrobiales</taxon>
        <taxon>Nitrobacteraceae</taxon>
        <taxon>Rhodopseudomonas</taxon>
    </lineage>
</organism>
<name>A0A318TSK7_9BRAD</name>